<reference evidence="2" key="1">
    <citation type="submission" date="2023-07" db="EMBL/GenBank/DDBJ databases">
        <title>Chromosome-level Genome Assembly of Striped Snakehead (Channa striata).</title>
        <authorList>
            <person name="Liu H."/>
        </authorList>
    </citation>
    <scope>NUCLEOTIDE SEQUENCE</scope>
    <source>
        <strain evidence="2">Gz</strain>
        <tissue evidence="2">Muscle</tissue>
    </source>
</reference>
<dbReference type="AlphaFoldDB" id="A0AA88LED1"/>
<accession>A0AA88LED1</accession>
<evidence type="ECO:0000313" key="2">
    <source>
        <dbReference type="EMBL" id="KAK2811732.1"/>
    </source>
</evidence>
<dbReference type="EMBL" id="JAUPFM010000163">
    <property type="protein sequence ID" value="KAK2811732.1"/>
    <property type="molecule type" value="Genomic_DNA"/>
</dbReference>
<gene>
    <name evidence="2" type="ORF">Q5P01_000165</name>
</gene>
<evidence type="ECO:0000256" key="1">
    <source>
        <dbReference type="SAM" id="MobiDB-lite"/>
    </source>
</evidence>
<name>A0AA88LED1_CHASR</name>
<comment type="caution">
    <text evidence="2">The sequence shown here is derived from an EMBL/GenBank/DDBJ whole genome shotgun (WGS) entry which is preliminary data.</text>
</comment>
<dbReference type="Proteomes" id="UP001187415">
    <property type="component" value="Unassembled WGS sequence"/>
</dbReference>
<protein>
    <submittedName>
        <fullName evidence="2">Uncharacterized protein</fullName>
    </submittedName>
</protein>
<feature type="compositionally biased region" description="Basic and acidic residues" evidence="1">
    <location>
        <begin position="25"/>
        <end position="37"/>
    </location>
</feature>
<keyword evidence="3" id="KW-1185">Reference proteome</keyword>
<sequence>MDMMEFMDLVYDGEKLSGNGGTWDGSHRRAESPDPRAGRPGTTKRCGLPQYFHNFHVAGVTIGEFMTLGREENGWLLHRLVPTPGRRSAQPSLAAVSRIWEAS</sequence>
<proteinExistence type="predicted"/>
<feature type="region of interest" description="Disordered" evidence="1">
    <location>
        <begin position="17"/>
        <end position="45"/>
    </location>
</feature>
<evidence type="ECO:0000313" key="3">
    <source>
        <dbReference type="Proteomes" id="UP001187415"/>
    </source>
</evidence>
<organism evidence="2 3">
    <name type="scientific">Channa striata</name>
    <name type="common">Snakehead murrel</name>
    <name type="synonym">Ophicephalus striatus</name>
    <dbReference type="NCBI Taxonomy" id="64152"/>
    <lineage>
        <taxon>Eukaryota</taxon>
        <taxon>Metazoa</taxon>
        <taxon>Chordata</taxon>
        <taxon>Craniata</taxon>
        <taxon>Vertebrata</taxon>
        <taxon>Euteleostomi</taxon>
        <taxon>Actinopterygii</taxon>
        <taxon>Neopterygii</taxon>
        <taxon>Teleostei</taxon>
        <taxon>Neoteleostei</taxon>
        <taxon>Acanthomorphata</taxon>
        <taxon>Anabantaria</taxon>
        <taxon>Anabantiformes</taxon>
        <taxon>Channoidei</taxon>
        <taxon>Channidae</taxon>
        <taxon>Channa</taxon>
    </lineage>
</organism>